<dbReference type="EMBL" id="CAJJDP010000097">
    <property type="protein sequence ID" value="CAD8190795.1"/>
    <property type="molecule type" value="Genomic_DNA"/>
</dbReference>
<sequence length="467" mass="54811">MFCLTDITIEKLQGLLRSLNSFILRNIKQFIQRISRFAGSIYKRLPKTPISYHITHSNKVYDMIMMKKNIKEFDSFFDKRVKVLSNIIHSNLLNNKLIEEAKLKELLLQNKTSEYIEELIKKKKYSTAYRFMNALQYDTVSYQELVYSMATNDMKLQSKIIKEQHLDTKDNQKVLNHLHSESMRFFIFRAEIPIQKVEELFLGDESKLQFLVENYFTSNKQIAIQIAKRNNIKVQNPQIQQEIDNCTNVIDNALLKNDDFLPSELILKTKNANNFVLLKNFNISREDVYLIEDETQLTDEIIDEILKAPQTGIDTESFQEIPQTKFTQRMNKVCLLQIALPQKIFLLNTANLTSSSKYQQFLVKYTTSNALKIGQNLRQDFLSLLGQIRASDVQLNQIIELSQLFQQKFPQEKKTNLSFQCSKLLGKELDKVEQISNWQKRPLRNAQIHYAALDAYICLHLYNLYKQ</sequence>
<dbReference type="Pfam" id="PF01612">
    <property type="entry name" value="DNA_pol_A_exo1"/>
    <property type="match status" value="1"/>
</dbReference>
<dbReference type="FunFam" id="3.30.420.10:FF:000323">
    <property type="entry name" value="Uncharacterized protein"/>
    <property type="match status" value="1"/>
</dbReference>
<proteinExistence type="predicted"/>
<comment type="caution">
    <text evidence="2">The sequence shown here is derived from an EMBL/GenBank/DDBJ whole genome shotgun (WGS) entry which is preliminary data.</text>
</comment>
<feature type="domain" description="3'-5' exonuclease" evidence="1">
    <location>
        <begin position="288"/>
        <end position="466"/>
    </location>
</feature>
<evidence type="ECO:0000313" key="2">
    <source>
        <dbReference type="EMBL" id="CAD8190795.1"/>
    </source>
</evidence>
<dbReference type="PANTHER" id="PTHR47765">
    <property type="entry name" value="3'-5' EXONUCLEASE DOMAIN-CONTAINING PROTEIN"/>
    <property type="match status" value="1"/>
</dbReference>
<dbReference type="SMART" id="SM00474">
    <property type="entry name" value="35EXOc"/>
    <property type="match status" value="1"/>
</dbReference>
<accession>A0A8S1WQY9</accession>
<organism evidence="2 3">
    <name type="scientific">Paramecium octaurelia</name>
    <dbReference type="NCBI Taxonomy" id="43137"/>
    <lineage>
        <taxon>Eukaryota</taxon>
        <taxon>Sar</taxon>
        <taxon>Alveolata</taxon>
        <taxon>Ciliophora</taxon>
        <taxon>Intramacronucleata</taxon>
        <taxon>Oligohymenophorea</taxon>
        <taxon>Peniculida</taxon>
        <taxon>Parameciidae</taxon>
        <taxon>Paramecium</taxon>
    </lineage>
</organism>
<reference evidence="2" key="1">
    <citation type="submission" date="2021-01" db="EMBL/GenBank/DDBJ databases">
        <authorList>
            <consortium name="Genoscope - CEA"/>
            <person name="William W."/>
        </authorList>
    </citation>
    <scope>NUCLEOTIDE SEQUENCE</scope>
</reference>
<dbReference type="GO" id="GO:0006139">
    <property type="term" value="P:nucleobase-containing compound metabolic process"/>
    <property type="evidence" value="ECO:0007669"/>
    <property type="project" value="InterPro"/>
</dbReference>
<gene>
    <name evidence="2" type="ORF">POCTA_138.1.T0980097</name>
</gene>
<evidence type="ECO:0000313" key="3">
    <source>
        <dbReference type="Proteomes" id="UP000683925"/>
    </source>
</evidence>
<dbReference type="PANTHER" id="PTHR47765:SF2">
    <property type="entry name" value="EXONUCLEASE MUT-7 HOMOLOG"/>
    <property type="match status" value="1"/>
</dbReference>
<dbReference type="Proteomes" id="UP000683925">
    <property type="component" value="Unassembled WGS sequence"/>
</dbReference>
<dbReference type="GO" id="GO:0003676">
    <property type="term" value="F:nucleic acid binding"/>
    <property type="evidence" value="ECO:0007669"/>
    <property type="project" value="InterPro"/>
</dbReference>
<dbReference type="InterPro" id="IPR002562">
    <property type="entry name" value="3'-5'_exonuclease_dom"/>
</dbReference>
<dbReference type="InterPro" id="IPR052408">
    <property type="entry name" value="Exonuclease_MUT-7-like"/>
</dbReference>
<dbReference type="GO" id="GO:0008408">
    <property type="term" value="F:3'-5' exonuclease activity"/>
    <property type="evidence" value="ECO:0007669"/>
    <property type="project" value="InterPro"/>
</dbReference>
<protein>
    <recommendedName>
        <fullName evidence="1">3'-5' exonuclease domain-containing protein</fullName>
    </recommendedName>
</protein>
<dbReference type="CDD" id="cd06141">
    <property type="entry name" value="WRN_exo"/>
    <property type="match status" value="1"/>
</dbReference>
<dbReference type="OMA" id="RNAQIHY"/>
<keyword evidence="3" id="KW-1185">Reference proteome</keyword>
<dbReference type="OrthoDB" id="428841at2759"/>
<dbReference type="AlphaFoldDB" id="A0A8S1WQY9"/>
<evidence type="ECO:0000259" key="1">
    <source>
        <dbReference type="SMART" id="SM00474"/>
    </source>
</evidence>
<name>A0A8S1WQY9_PAROT</name>